<feature type="transmembrane region" description="Helical" evidence="6">
    <location>
        <begin position="121"/>
        <end position="139"/>
    </location>
</feature>
<evidence type="ECO:0000256" key="6">
    <source>
        <dbReference type="SAM" id="Phobius"/>
    </source>
</evidence>
<protein>
    <recommendedName>
        <fullName evidence="11">Threonine/serine exporter family protein</fullName>
    </recommendedName>
</protein>
<dbReference type="Pfam" id="PF12821">
    <property type="entry name" value="ThrE_2"/>
    <property type="match status" value="1"/>
</dbReference>
<evidence type="ECO:0000313" key="9">
    <source>
        <dbReference type="EMBL" id="GLX77492.1"/>
    </source>
</evidence>
<comment type="caution">
    <text evidence="9">The sequence shown here is derived from an EMBL/GenBank/DDBJ whole genome shotgun (WGS) entry which is preliminary data.</text>
</comment>
<dbReference type="Proteomes" id="UP001157186">
    <property type="component" value="Unassembled WGS sequence"/>
</dbReference>
<dbReference type="InterPro" id="IPR051361">
    <property type="entry name" value="ThrE/Ser_Exporter"/>
</dbReference>
<sequence>MTAPEDFTEKRRFIIRLGKALHKFGTPAYRMEAHLQSVSTFLGLQASFIVTPTSLTFILSGDDDHQEYNHMLRVTPGDMDLGSLARTDELVDELSSGQRTLSEAIERLDEIANKPNPYGRLLTFFAFGASSGAFAMLMRTSWNDVFWSTLLGLLVCIFVFWSERSKRVTEMLEPLSALTCALLASGITLIDPSINAPLVILSSIIAFIPGLALTLGLSELAARNLMSGTARVMDAIMVLFKLYFGAVLGMALGNKFWGIAEYIKPEAMPNWAAWAAVTTLSISLVILFKVRKKDAPWGILSGYIAFAASMWGAIHLGVALGAFVGAFALGIYSNIFSRLMNLPSSIVKLLGLVVLVPGSKVYMGLNIAVSGQEIISNSAGISSQAFLIFMSLVAGLIFANVIFPARKSL</sequence>
<feature type="domain" description="Threonine/serine exporter-like N-terminal" evidence="7">
    <location>
        <begin position="12"/>
        <end position="252"/>
    </location>
</feature>
<comment type="subcellular location">
    <subcellularLocation>
        <location evidence="1">Membrane</location>
        <topology evidence="1">Multi-pass membrane protein</topology>
    </subcellularLocation>
</comment>
<organism evidence="9 10">
    <name type="scientific">Thalassotalea insulae</name>
    <dbReference type="NCBI Taxonomy" id="2056778"/>
    <lineage>
        <taxon>Bacteria</taxon>
        <taxon>Pseudomonadati</taxon>
        <taxon>Pseudomonadota</taxon>
        <taxon>Gammaproteobacteria</taxon>
        <taxon>Alteromonadales</taxon>
        <taxon>Colwelliaceae</taxon>
        <taxon>Thalassotalea</taxon>
    </lineage>
</organism>
<evidence type="ECO:0000256" key="1">
    <source>
        <dbReference type="ARBA" id="ARBA00004141"/>
    </source>
</evidence>
<keyword evidence="4 6" id="KW-0472">Membrane</keyword>
<evidence type="ECO:0000256" key="3">
    <source>
        <dbReference type="ARBA" id="ARBA00022989"/>
    </source>
</evidence>
<feature type="transmembrane region" description="Helical" evidence="6">
    <location>
        <begin position="196"/>
        <end position="217"/>
    </location>
</feature>
<gene>
    <name evidence="9" type="ORF">tinsulaeT_08320</name>
</gene>
<keyword evidence="10" id="KW-1185">Reference proteome</keyword>
<feature type="domain" description="Threonine/Serine exporter ThrE" evidence="8">
    <location>
        <begin position="280"/>
        <end position="402"/>
    </location>
</feature>
<evidence type="ECO:0000256" key="4">
    <source>
        <dbReference type="ARBA" id="ARBA00023136"/>
    </source>
</evidence>
<feature type="transmembrane region" description="Helical" evidence="6">
    <location>
        <begin position="295"/>
        <end position="314"/>
    </location>
</feature>
<evidence type="ECO:0000259" key="7">
    <source>
        <dbReference type="Pfam" id="PF06738"/>
    </source>
</evidence>
<keyword evidence="2 6" id="KW-0812">Transmembrane</keyword>
<evidence type="ECO:0000259" key="8">
    <source>
        <dbReference type="Pfam" id="PF12821"/>
    </source>
</evidence>
<reference evidence="9 10" key="1">
    <citation type="submission" date="2023-03" db="EMBL/GenBank/DDBJ databases">
        <title>Draft genome sequence of Thalassotalea insulae KCTC 62186T.</title>
        <authorList>
            <person name="Sawabe T."/>
        </authorList>
    </citation>
    <scope>NUCLEOTIDE SEQUENCE [LARGE SCALE GENOMIC DNA]</scope>
    <source>
        <strain evidence="9 10">KCTC 62186</strain>
    </source>
</reference>
<dbReference type="InterPro" id="IPR024528">
    <property type="entry name" value="ThrE_2"/>
</dbReference>
<feature type="transmembrane region" description="Helical" evidence="6">
    <location>
        <begin position="238"/>
        <end position="259"/>
    </location>
</feature>
<dbReference type="Pfam" id="PF06738">
    <property type="entry name" value="ThrE"/>
    <property type="match status" value="1"/>
</dbReference>
<comment type="similarity">
    <text evidence="5">Belongs to the ThrE exporter (TC 2.A.79) family.</text>
</comment>
<feature type="transmembrane region" description="Helical" evidence="6">
    <location>
        <begin position="381"/>
        <end position="403"/>
    </location>
</feature>
<accession>A0ABQ6GS80</accession>
<dbReference type="InterPro" id="IPR010619">
    <property type="entry name" value="ThrE-like_N"/>
</dbReference>
<feature type="transmembrane region" description="Helical" evidence="6">
    <location>
        <begin position="320"/>
        <end position="337"/>
    </location>
</feature>
<dbReference type="RefSeq" id="WP_284243348.1">
    <property type="nucleotide sequence ID" value="NZ_BSST01000001.1"/>
</dbReference>
<evidence type="ECO:0000256" key="5">
    <source>
        <dbReference type="ARBA" id="ARBA00034125"/>
    </source>
</evidence>
<feature type="transmembrane region" description="Helical" evidence="6">
    <location>
        <begin position="145"/>
        <end position="162"/>
    </location>
</feature>
<feature type="transmembrane region" description="Helical" evidence="6">
    <location>
        <begin position="271"/>
        <end position="288"/>
    </location>
</feature>
<dbReference type="PANTHER" id="PTHR31082">
    <property type="entry name" value="PHEROMONE-REGULATED MEMBRANE PROTEIN 10"/>
    <property type="match status" value="1"/>
</dbReference>
<name>A0ABQ6GS80_9GAMM</name>
<feature type="transmembrane region" description="Helical" evidence="6">
    <location>
        <begin position="349"/>
        <end position="369"/>
    </location>
</feature>
<dbReference type="EMBL" id="BSST01000001">
    <property type="protein sequence ID" value="GLX77492.1"/>
    <property type="molecule type" value="Genomic_DNA"/>
</dbReference>
<evidence type="ECO:0000313" key="10">
    <source>
        <dbReference type="Proteomes" id="UP001157186"/>
    </source>
</evidence>
<feature type="transmembrane region" description="Helical" evidence="6">
    <location>
        <begin position="174"/>
        <end position="190"/>
    </location>
</feature>
<dbReference type="PANTHER" id="PTHR31082:SF4">
    <property type="entry name" value="PHEROMONE-REGULATED MEMBRANE PROTEIN 10"/>
    <property type="match status" value="1"/>
</dbReference>
<keyword evidence="3 6" id="KW-1133">Transmembrane helix</keyword>
<evidence type="ECO:0000256" key="2">
    <source>
        <dbReference type="ARBA" id="ARBA00022692"/>
    </source>
</evidence>
<evidence type="ECO:0008006" key="11">
    <source>
        <dbReference type="Google" id="ProtNLM"/>
    </source>
</evidence>
<proteinExistence type="inferred from homology"/>